<dbReference type="PANTHER" id="PTHR43591">
    <property type="entry name" value="METHYLTRANSFERASE"/>
    <property type="match status" value="1"/>
</dbReference>
<keyword evidence="2" id="KW-0489">Methyltransferase</keyword>
<evidence type="ECO:0000259" key="1">
    <source>
        <dbReference type="Pfam" id="PF08241"/>
    </source>
</evidence>
<dbReference type="InterPro" id="IPR029063">
    <property type="entry name" value="SAM-dependent_MTases_sf"/>
</dbReference>
<proteinExistence type="predicted"/>
<keyword evidence="2" id="KW-0808">Transferase</keyword>
<evidence type="ECO:0000313" key="3">
    <source>
        <dbReference type="Proteomes" id="UP000297762"/>
    </source>
</evidence>
<accession>A0A4R9K047</accession>
<reference evidence="2" key="1">
    <citation type="journal article" date="2019" name="PLoS Negl. Trop. Dis.">
        <title>Revisiting the worldwide diversity of Leptospira species in the environment.</title>
        <authorList>
            <person name="Vincent A.T."/>
            <person name="Schiettekatte O."/>
            <person name="Bourhy P."/>
            <person name="Veyrier F.J."/>
            <person name="Picardeau M."/>
        </authorList>
    </citation>
    <scope>NUCLEOTIDE SEQUENCE [LARGE SCALE GENOMIC DNA]</scope>
    <source>
        <strain evidence="2">201702455</strain>
    </source>
</reference>
<dbReference type="Gene3D" id="3.40.50.150">
    <property type="entry name" value="Vaccinia Virus protein VP39"/>
    <property type="match status" value="1"/>
</dbReference>
<name>A0A4R9K047_9LEPT</name>
<feature type="domain" description="Methyltransferase type 11" evidence="1">
    <location>
        <begin position="108"/>
        <end position="194"/>
    </location>
</feature>
<evidence type="ECO:0000313" key="2">
    <source>
        <dbReference type="EMBL" id="TGL58374.1"/>
    </source>
</evidence>
<organism evidence="2 3">
    <name type="scientific">Leptospira sarikeiensis</name>
    <dbReference type="NCBI Taxonomy" id="2484943"/>
    <lineage>
        <taxon>Bacteria</taxon>
        <taxon>Pseudomonadati</taxon>
        <taxon>Spirochaetota</taxon>
        <taxon>Spirochaetia</taxon>
        <taxon>Leptospirales</taxon>
        <taxon>Leptospiraceae</taxon>
        <taxon>Leptospira</taxon>
    </lineage>
</organism>
<dbReference type="OrthoDB" id="9772751at2"/>
<comment type="caution">
    <text evidence="2">The sequence shown here is derived from an EMBL/GenBank/DDBJ whole genome shotgun (WGS) entry which is preliminary data.</text>
</comment>
<protein>
    <submittedName>
        <fullName evidence="2">Methyltransferase domain-containing protein</fullName>
    </submittedName>
</protein>
<dbReference type="PANTHER" id="PTHR43591:SF24">
    <property type="entry name" value="2-METHOXY-6-POLYPRENYL-1,4-BENZOQUINOL METHYLASE, MITOCHONDRIAL"/>
    <property type="match status" value="1"/>
</dbReference>
<dbReference type="AlphaFoldDB" id="A0A4R9K047"/>
<dbReference type="InterPro" id="IPR013216">
    <property type="entry name" value="Methyltransf_11"/>
</dbReference>
<dbReference type="Proteomes" id="UP000297762">
    <property type="component" value="Unassembled WGS sequence"/>
</dbReference>
<dbReference type="GO" id="GO:0008757">
    <property type="term" value="F:S-adenosylmethionine-dependent methyltransferase activity"/>
    <property type="evidence" value="ECO:0007669"/>
    <property type="project" value="InterPro"/>
</dbReference>
<dbReference type="EMBL" id="RQGF01000042">
    <property type="protein sequence ID" value="TGL58374.1"/>
    <property type="molecule type" value="Genomic_DNA"/>
</dbReference>
<dbReference type="CDD" id="cd02440">
    <property type="entry name" value="AdoMet_MTases"/>
    <property type="match status" value="1"/>
</dbReference>
<sequence length="284" mass="31039">MLDILQNILADPSDKGNLIWNEERQVAHNPRLGLDYPFQNGFFHLTKGEAGKSPIFSKPNLGISKARYEGLAEWYDSVMQDGQNRGDLANSAYSILRSLLGKGEGIVLDIGCGTGLAAEISKELGYEPIGVDLSQDQLRIASKRLPVVLGDSAELPISDSSVRSAYSTFTTTDWENLEKSAKEIFRVLAPGGRYVDIGVHPCFYGAFSEPLSEGEILQKPGYNQSRFVEPNILKGTVRSKVGAWHRPISDVINTFLSAGFKLIKVVEGGQGDLPQLLALSLLKE</sequence>
<dbReference type="Pfam" id="PF08241">
    <property type="entry name" value="Methyltransf_11"/>
    <property type="match status" value="1"/>
</dbReference>
<dbReference type="SUPFAM" id="SSF53335">
    <property type="entry name" value="S-adenosyl-L-methionine-dependent methyltransferases"/>
    <property type="match status" value="1"/>
</dbReference>
<gene>
    <name evidence="2" type="ORF">EHQ64_18985</name>
</gene>
<keyword evidence="3" id="KW-1185">Reference proteome</keyword>
<dbReference type="RefSeq" id="WP_135651380.1">
    <property type="nucleotide sequence ID" value="NZ_RQGF01000042.1"/>
</dbReference>
<dbReference type="GO" id="GO:0032259">
    <property type="term" value="P:methylation"/>
    <property type="evidence" value="ECO:0007669"/>
    <property type="project" value="UniProtKB-KW"/>
</dbReference>